<evidence type="ECO:0000256" key="1">
    <source>
        <dbReference type="SAM" id="MobiDB-lite"/>
    </source>
</evidence>
<protein>
    <submittedName>
        <fullName evidence="2">Uncharacterized protein</fullName>
    </submittedName>
</protein>
<organism evidence="2 3">
    <name type="scientific">Ceratodon purpureus</name>
    <name type="common">Fire moss</name>
    <name type="synonym">Dicranum purpureum</name>
    <dbReference type="NCBI Taxonomy" id="3225"/>
    <lineage>
        <taxon>Eukaryota</taxon>
        <taxon>Viridiplantae</taxon>
        <taxon>Streptophyta</taxon>
        <taxon>Embryophyta</taxon>
        <taxon>Bryophyta</taxon>
        <taxon>Bryophytina</taxon>
        <taxon>Bryopsida</taxon>
        <taxon>Dicranidae</taxon>
        <taxon>Pseudoditrichales</taxon>
        <taxon>Ditrichaceae</taxon>
        <taxon>Ceratodon</taxon>
    </lineage>
</organism>
<comment type="caution">
    <text evidence="2">The sequence shown here is derived from an EMBL/GenBank/DDBJ whole genome shotgun (WGS) entry which is preliminary data.</text>
</comment>
<feature type="compositionally biased region" description="Basic residues" evidence="1">
    <location>
        <begin position="35"/>
        <end position="51"/>
    </location>
</feature>
<feature type="compositionally biased region" description="Polar residues" evidence="1">
    <location>
        <begin position="117"/>
        <end position="129"/>
    </location>
</feature>
<dbReference type="EMBL" id="CM026421">
    <property type="protein sequence ID" value="KAG0589658.1"/>
    <property type="molecule type" value="Genomic_DNA"/>
</dbReference>
<evidence type="ECO:0000313" key="2">
    <source>
        <dbReference type="EMBL" id="KAG0589658.1"/>
    </source>
</evidence>
<sequence>MKVKQMTRITNLLASHPVPPRTAAYLHTETLTQIRKPKTPKKSKKPKKPTQKPRIPSRESPTRRNSHKFKIKAAAKPNRTKQQQTQTPNSKLHSTHPLKGQHESRVSFSIPLYPCPQNINLGPSTSVDTQPKVKEPKPKARG</sequence>
<feature type="region of interest" description="Disordered" evidence="1">
    <location>
        <begin position="28"/>
        <end position="142"/>
    </location>
</feature>
<reference evidence="2" key="1">
    <citation type="submission" date="2020-06" db="EMBL/GenBank/DDBJ databases">
        <title>WGS assembly of Ceratodon purpureus strain R40.</title>
        <authorList>
            <person name="Carey S.B."/>
            <person name="Jenkins J."/>
            <person name="Shu S."/>
            <person name="Lovell J.T."/>
            <person name="Sreedasyam A."/>
            <person name="Maumus F."/>
            <person name="Tiley G.P."/>
            <person name="Fernandez-Pozo N."/>
            <person name="Barry K."/>
            <person name="Chen C."/>
            <person name="Wang M."/>
            <person name="Lipzen A."/>
            <person name="Daum C."/>
            <person name="Saski C.A."/>
            <person name="Payton A.C."/>
            <person name="Mcbreen J.C."/>
            <person name="Conrad R.E."/>
            <person name="Kollar L.M."/>
            <person name="Olsson S."/>
            <person name="Huttunen S."/>
            <person name="Landis J.B."/>
            <person name="Wickett N.J."/>
            <person name="Johnson M.G."/>
            <person name="Rensing S.A."/>
            <person name="Grimwood J."/>
            <person name="Schmutz J."/>
            <person name="Mcdaniel S.F."/>
        </authorList>
    </citation>
    <scope>NUCLEOTIDE SEQUENCE</scope>
    <source>
        <strain evidence="2">R40</strain>
    </source>
</reference>
<evidence type="ECO:0000313" key="3">
    <source>
        <dbReference type="Proteomes" id="UP000822688"/>
    </source>
</evidence>
<keyword evidence="3" id="KW-1185">Reference proteome</keyword>
<dbReference type="Proteomes" id="UP000822688">
    <property type="component" value="Chromosome 1"/>
</dbReference>
<accession>A0A8T0J420</accession>
<dbReference type="AlphaFoldDB" id="A0A8T0J420"/>
<feature type="compositionally biased region" description="Basic residues" evidence="1">
    <location>
        <begin position="64"/>
        <end position="73"/>
    </location>
</feature>
<feature type="compositionally biased region" description="Polar residues" evidence="1">
    <location>
        <begin position="80"/>
        <end position="92"/>
    </location>
</feature>
<name>A0A8T0J420_CERPU</name>
<gene>
    <name evidence="2" type="ORF">KC19_1G037300</name>
</gene>
<feature type="compositionally biased region" description="Basic and acidic residues" evidence="1">
    <location>
        <begin position="131"/>
        <end position="142"/>
    </location>
</feature>
<proteinExistence type="predicted"/>